<dbReference type="Proteomes" id="UP001159428">
    <property type="component" value="Unassembled WGS sequence"/>
</dbReference>
<dbReference type="EMBL" id="CALNXJ010000033">
    <property type="protein sequence ID" value="CAH3139455.1"/>
    <property type="molecule type" value="Genomic_DNA"/>
</dbReference>
<sequence>MWMKWSTATTPLSRPFLTNTHLRKLRLSSTGSEFPGLTVRSRFNSQMKAVIRTRRKAERIWCKSKSAHDLRALLCNA</sequence>
<evidence type="ECO:0000313" key="1">
    <source>
        <dbReference type="EMBL" id="CAH3139455.1"/>
    </source>
</evidence>
<proteinExistence type="predicted"/>
<comment type="caution">
    <text evidence="1">The sequence shown here is derived from an EMBL/GenBank/DDBJ whole genome shotgun (WGS) entry which is preliminary data.</text>
</comment>
<accession>A0AAU9X902</accession>
<gene>
    <name evidence="1" type="ORF">PMEA_00018808</name>
</gene>
<evidence type="ECO:0000313" key="2">
    <source>
        <dbReference type="Proteomes" id="UP001159428"/>
    </source>
</evidence>
<protein>
    <submittedName>
        <fullName evidence="1">Uncharacterized protein</fullName>
    </submittedName>
</protein>
<organism evidence="1 2">
    <name type="scientific">Pocillopora meandrina</name>
    <dbReference type="NCBI Taxonomy" id="46732"/>
    <lineage>
        <taxon>Eukaryota</taxon>
        <taxon>Metazoa</taxon>
        <taxon>Cnidaria</taxon>
        <taxon>Anthozoa</taxon>
        <taxon>Hexacorallia</taxon>
        <taxon>Scleractinia</taxon>
        <taxon>Astrocoeniina</taxon>
        <taxon>Pocilloporidae</taxon>
        <taxon>Pocillopora</taxon>
    </lineage>
</organism>
<dbReference type="AlphaFoldDB" id="A0AAU9X902"/>
<keyword evidence="2" id="KW-1185">Reference proteome</keyword>
<reference evidence="1 2" key="1">
    <citation type="submission" date="2022-05" db="EMBL/GenBank/DDBJ databases">
        <authorList>
            <consortium name="Genoscope - CEA"/>
            <person name="William W."/>
        </authorList>
    </citation>
    <scope>NUCLEOTIDE SEQUENCE [LARGE SCALE GENOMIC DNA]</scope>
</reference>
<name>A0AAU9X902_9CNID</name>